<dbReference type="EMBL" id="AXNT01000071">
    <property type="protein sequence ID" value="KGM01994.1"/>
    <property type="molecule type" value="Genomic_DNA"/>
</dbReference>
<feature type="domain" description="SnoaL-like" evidence="1">
    <location>
        <begin position="11"/>
        <end position="104"/>
    </location>
</feature>
<organism evidence="2 3">
    <name type="scientific">Cellulomonas cellasea DSM 20118</name>
    <dbReference type="NCBI Taxonomy" id="1408250"/>
    <lineage>
        <taxon>Bacteria</taxon>
        <taxon>Bacillati</taxon>
        <taxon>Actinomycetota</taxon>
        <taxon>Actinomycetes</taxon>
        <taxon>Micrococcales</taxon>
        <taxon>Cellulomonadaceae</taxon>
        <taxon>Cellulomonas</taxon>
    </lineage>
</organism>
<dbReference type="RefSeq" id="WP_034630395.1">
    <property type="nucleotide sequence ID" value="NZ_AXNT01000071.1"/>
</dbReference>
<dbReference type="Pfam" id="PF12680">
    <property type="entry name" value="SnoaL_2"/>
    <property type="match status" value="1"/>
</dbReference>
<evidence type="ECO:0000313" key="2">
    <source>
        <dbReference type="EMBL" id="KGM01994.1"/>
    </source>
</evidence>
<comment type="caution">
    <text evidence="2">The sequence shown here is derived from an EMBL/GenBank/DDBJ whole genome shotgun (WGS) entry which is preliminary data.</text>
</comment>
<evidence type="ECO:0000259" key="1">
    <source>
        <dbReference type="Pfam" id="PF12680"/>
    </source>
</evidence>
<dbReference type="OrthoDB" id="8526151at2"/>
<evidence type="ECO:0000313" key="3">
    <source>
        <dbReference type="Proteomes" id="UP000029833"/>
    </source>
</evidence>
<reference evidence="2 3" key="1">
    <citation type="submission" date="2013-10" db="EMBL/GenBank/DDBJ databases">
        <authorList>
            <person name="Wang G."/>
            <person name="Zhuang W."/>
        </authorList>
    </citation>
    <scope>NUCLEOTIDE SEQUENCE [LARGE SCALE GENOMIC DNA]</scope>
    <source>
        <strain evidence="2 3">DSM 20118</strain>
    </source>
</reference>
<dbReference type="Gene3D" id="3.10.450.50">
    <property type="match status" value="1"/>
</dbReference>
<dbReference type="Proteomes" id="UP000029833">
    <property type="component" value="Unassembled WGS sequence"/>
</dbReference>
<gene>
    <name evidence="2" type="ORF">Q760_16060</name>
</gene>
<keyword evidence="3" id="KW-1185">Reference proteome</keyword>
<name>A0A0A0B886_9CELL</name>
<dbReference type="SUPFAM" id="SSF54427">
    <property type="entry name" value="NTF2-like"/>
    <property type="match status" value="1"/>
</dbReference>
<proteinExistence type="predicted"/>
<dbReference type="AlphaFoldDB" id="A0A0A0B886"/>
<accession>A0A0A0B886</accession>
<dbReference type="InterPro" id="IPR032710">
    <property type="entry name" value="NTF2-like_dom_sf"/>
</dbReference>
<dbReference type="STRING" id="1408250.Q760_16060"/>
<dbReference type="InterPro" id="IPR037401">
    <property type="entry name" value="SnoaL-like"/>
</dbReference>
<protein>
    <recommendedName>
        <fullName evidence="1">SnoaL-like domain-containing protein</fullName>
    </recommendedName>
</protein>
<sequence>MDAASVMEWVGRYERAWRDDDVTAVERLFTPEAHYLRSPYEPPLVGWQAIRDFWSDDTPFTMRAEPVAVAWPVAVVRAEVRYGGDEPQEYRDLWVLRFADDGRVEHFEEWAYWPGRGYTASSPGAADPTTDEG</sequence>